<evidence type="ECO:0000256" key="2">
    <source>
        <dbReference type="ARBA" id="ARBA00022448"/>
    </source>
</evidence>
<evidence type="ECO:0000256" key="6">
    <source>
        <dbReference type="ARBA" id="ARBA00022989"/>
    </source>
</evidence>
<sequence>MLKQLKNVAGFIGTLSYGVLFVTFIFQVVLRFVFNKPLAWSDELIVILYVFSMFWAGAFMLKEKDHVMLDIVYEHLGDQGKRVFCITYSLIIGGLFLWAIPASYSYVSFMMREDTPVLGIPFAYVFSAFILFLAAIGLFYIRKLVILFGSSWKEEVGAVPHDPKNAESVE</sequence>
<evidence type="ECO:0000256" key="8">
    <source>
        <dbReference type="SAM" id="Phobius"/>
    </source>
</evidence>
<comment type="subcellular location">
    <subcellularLocation>
        <location evidence="1">Cell inner membrane</location>
        <topology evidence="1">Multi-pass membrane protein</topology>
    </subcellularLocation>
</comment>
<evidence type="ECO:0000256" key="3">
    <source>
        <dbReference type="ARBA" id="ARBA00022475"/>
    </source>
</evidence>
<keyword evidence="5 8" id="KW-0812">Transmembrane</keyword>
<gene>
    <name evidence="10" type="ORF">SDC9_194451</name>
</gene>
<evidence type="ECO:0000313" key="10">
    <source>
        <dbReference type="EMBL" id="MPN46852.1"/>
    </source>
</evidence>
<evidence type="ECO:0000256" key="4">
    <source>
        <dbReference type="ARBA" id="ARBA00022519"/>
    </source>
</evidence>
<keyword evidence="3" id="KW-1003">Cell membrane</keyword>
<dbReference type="InterPro" id="IPR055348">
    <property type="entry name" value="DctQ"/>
</dbReference>
<protein>
    <recommendedName>
        <fullName evidence="9">Tripartite ATP-independent periplasmic transporters DctQ component domain-containing protein</fullName>
    </recommendedName>
</protein>
<dbReference type="AlphaFoldDB" id="A0A645I7U7"/>
<dbReference type="PANTHER" id="PTHR35011:SF2">
    <property type="entry name" value="2,3-DIKETO-L-GULONATE TRAP TRANSPORTER SMALL PERMEASE PROTEIN YIAM"/>
    <property type="match status" value="1"/>
</dbReference>
<keyword evidence="4" id="KW-0997">Cell inner membrane</keyword>
<keyword evidence="6 8" id="KW-1133">Transmembrane helix</keyword>
<reference evidence="10" key="1">
    <citation type="submission" date="2019-08" db="EMBL/GenBank/DDBJ databases">
        <authorList>
            <person name="Kucharzyk K."/>
            <person name="Murdoch R.W."/>
            <person name="Higgins S."/>
            <person name="Loffler F."/>
        </authorList>
    </citation>
    <scope>NUCLEOTIDE SEQUENCE</scope>
</reference>
<feature type="transmembrane region" description="Helical" evidence="8">
    <location>
        <begin position="82"/>
        <end position="100"/>
    </location>
</feature>
<evidence type="ECO:0000259" key="9">
    <source>
        <dbReference type="Pfam" id="PF04290"/>
    </source>
</evidence>
<feature type="transmembrane region" description="Helical" evidence="8">
    <location>
        <begin position="12"/>
        <end position="32"/>
    </location>
</feature>
<organism evidence="10">
    <name type="scientific">bioreactor metagenome</name>
    <dbReference type="NCBI Taxonomy" id="1076179"/>
    <lineage>
        <taxon>unclassified sequences</taxon>
        <taxon>metagenomes</taxon>
        <taxon>ecological metagenomes</taxon>
    </lineage>
</organism>
<dbReference type="InterPro" id="IPR007387">
    <property type="entry name" value="TRAP_DctQ"/>
</dbReference>
<proteinExistence type="predicted"/>
<feature type="transmembrane region" description="Helical" evidence="8">
    <location>
        <begin position="120"/>
        <end position="141"/>
    </location>
</feature>
<evidence type="ECO:0000256" key="1">
    <source>
        <dbReference type="ARBA" id="ARBA00004429"/>
    </source>
</evidence>
<keyword evidence="7 8" id="KW-0472">Membrane</keyword>
<evidence type="ECO:0000256" key="5">
    <source>
        <dbReference type="ARBA" id="ARBA00022692"/>
    </source>
</evidence>
<dbReference type="PANTHER" id="PTHR35011">
    <property type="entry name" value="2,3-DIKETO-L-GULONATE TRAP TRANSPORTER SMALL PERMEASE PROTEIN YIAM"/>
    <property type="match status" value="1"/>
</dbReference>
<keyword evidence="2" id="KW-0813">Transport</keyword>
<comment type="caution">
    <text evidence="10">The sequence shown here is derived from an EMBL/GenBank/DDBJ whole genome shotgun (WGS) entry which is preliminary data.</text>
</comment>
<dbReference type="GO" id="GO:0022857">
    <property type="term" value="F:transmembrane transporter activity"/>
    <property type="evidence" value="ECO:0007669"/>
    <property type="project" value="TreeGrafter"/>
</dbReference>
<feature type="transmembrane region" description="Helical" evidence="8">
    <location>
        <begin position="44"/>
        <end position="61"/>
    </location>
</feature>
<dbReference type="GO" id="GO:0015740">
    <property type="term" value="P:C4-dicarboxylate transport"/>
    <property type="evidence" value="ECO:0007669"/>
    <property type="project" value="TreeGrafter"/>
</dbReference>
<dbReference type="Pfam" id="PF04290">
    <property type="entry name" value="DctQ"/>
    <property type="match status" value="1"/>
</dbReference>
<name>A0A645I7U7_9ZZZZ</name>
<accession>A0A645I7U7</accession>
<evidence type="ECO:0000256" key="7">
    <source>
        <dbReference type="ARBA" id="ARBA00023136"/>
    </source>
</evidence>
<dbReference type="GO" id="GO:0005886">
    <property type="term" value="C:plasma membrane"/>
    <property type="evidence" value="ECO:0007669"/>
    <property type="project" value="UniProtKB-SubCell"/>
</dbReference>
<feature type="domain" description="Tripartite ATP-independent periplasmic transporters DctQ component" evidence="9">
    <location>
        <begin position="21"/>
        <end position="145"/>
    </location>
</feature>
<dbReference type="EMBL" id="VSSQ01107863">
    <property type="protein sequence ID" value="MPN46852.1"/>
    <property type="molecule type" value="Genomic_DNA"/>
</dbReference>